<evidence type="ECO:0000259" key="6">
    <source>
        <dbReference type="Pfam" id="PF02737"/>
    </source>
</evidence>
<evidence type="ECO:0000259" key="5">
    <source>
        <dbReference type="Pfam" id="PF00725"/>
    </source>
</evidence>
<feature type="compositionally biased region" description="Basic and acidic residues" evidence="3">
    <location>
        <begin position="251"/>
        <end position="260"/>
    </location>
</feature>
<gene>
    <name evidence="7" type="ORF">B0A54_01352</name>
</gene>
<feature type="region of interest" description="Disordered" evidence="3">
    <location>
        <begin position="283"/>
        <end position="323"/>
    </location>
</feature>
<dbReference type="Gene3D" id="3.40.50.720">
    <property type="entry name" value="NAD(P)-binding Rossmann-like Domain"/>
    <property type="match status" value="1"/>
</dbReference>
<dbReference type="InterPro" id="IPR006108">
    <property type="entry name" value="3HC_DH_C"/>
</dbReference>
<accession>A0A4U0VG18</accession>
<reference evidence="7 8" key="1">
    <citation type="submission" date="2017-03" db="EMBL/GenBank/DDBJ databases">
        <title>Genomes of endolithic fungi from Antarctica.</title>
        <authorList>
            <person name="Coleine C."/>
            <person name="Masonjones S."/>
            <person name="Stajich J.E."/>
        </authorList>
    </citation>
    <scope>NUCLEOTIDE SEQUENCE [LARGE SCALE GENOMIC DNA]</scope>
    <source>
        <strain evidence="7 8">CCFEE 5311</strain>
    </source>
</reference>
<keyword evidence="2" id="KW-0560">Oxidoreductase</keyword>
<dbReference type="PANTHER" id="PTHR48075">
    <property type="entry name" value="3-HYDROXYACYL-COA DEHYDROGENASE FAMILY PROTEIN"/>
    <property type="match status" value="1"/>
</dbReference>
<proteinExistence type="inferred from homology"/>
<dbReference type="GO" id="GO:0006631">
    <property type="term" value="P:fatty acid metabolic process"/>
    <property type="evidence" value="ECO:0007669"/>
    <property type="project" value="InterPro"/>
</dbReference>
<dbReference type="SUPFAM" id="SSF48179">
    <property type="entry name" value="6-phosphogluconate dehydrogenase C-terminal domain-like"/>
    <property type="match status" value="1"/>
</dbReference>
<feature type="region of interest" description="Disordered" evidence="3">
    <location>
        <begin position="484"/>
        <end position="509"/>
    </location>
</feature>
<feature type="compositionally biased region" description="Polar residues" evidence="3">
    <location>
        <begin position="305"/>
        <end position="315"/>
    </location>
</feature>
<dbReference type="Proteomes" id="UP000310066">
    <property type="component" value="Unassembled WGS sequence"/>
</dbReference>
<evidence type="ECO:0000256" key="3">
    <source>
        <dbReference type="SAM" id="MobiDB-lite"/>
    </source>
</evidence>
<dbReference type="STRING" id="329885.A0A4U0VG18"/>
<feature type="region of interest" description="Disordered" evidence="3">
    <location>
        <begin position="244"/>
        <end position="271"/>
    </location>
</feature>
<protein>
    <recommendedName>
        <fullName evidence="9">3-hydroxyacyl-CoA dehydrogenase C-terminal domain-containing protein</fullName>
    </recommendedName>
</protein>
<dbReference type="PROSITE" id="PS00067">
    <property type="entry name" value="3HCDH"/>
    <property type="match status" value="1"/>
</dbReference>
<feature type="domain" description="3-hydroxyacyl-CoA dehydrogenase NAD binding" evidence="6">
    <location>
        <begin position="3"/>
        <end position="146"/>
    </location>
</feature>
<evidence type="ECO:0000256" key="4">
    <source>
        <dbReference type="SAM" id="Phobius"/>
    </source>
</evidence>
<feature type="domain" description="3-hydroxyacyl-CoA dehydrogenase C-terminal" evidence="5">
    <location>
        <begin position="154"/>
        <end position="247"/>
    </location>
</feature>
<dbReference type="GO" id="GO:0016616">
    <property type="term" value="F:oxidoreductase activity, acting on the CH-OH group of donors, NAD or NADP as acceptor"/>
    <property type="evidence" value="ECO:0007669"/>
    <property type="project" value="InterPro"/>
</dbReference>
<dbReference type="Pfam" id="PF02737">
    <property type="entry name" value="3HCDH_N"/>
    <property type="match status" value="1"/>
</dbReference>
<keyword evidence="4" id="KW-0472">Membrane</keyword>
<evidence type="ECO:0000313" key="7">
    <source>
        <dbReference type="EMBL" id="TKA47863.1"/>
    </source>
</evidence>
<dbReference type="OrthoDB" id="2603at2759"/>
<comment type="caution">
    <text evidence="7">The sequence shown here is derived from an EMBL/GenBank/DDBJ whole genome shotgun (WGS) entry which is preliminary data.</text>
</comment>
<dbReference type="EMBL" id="NAJP01000004">
    <property type="protein sequence ID" value="TKA47863.1"/>
    <property type="molecule type" value="Genomic_DNA"/>
</dbReference>
<feature type="transmembrane region" description="Helical" evidence="4">
    <location>
        <begin position="375"/>
        <end position="401"/>
    </location>
</feature>
<feature type="region of interest" description="Disordered" evidence="3">
    <location>
        <begin position="336"/>
        <end position="355"/>
    </location>
</feature>
<feature type="transmembrane region" description="Helical" evidence="4">
    <location>
        <begin position="532"/>
        <end position="559"/>
    </location>
</feature>
<dbReference type="Pfam" id="PF00725">
    <property type="entry name" value="3HCDH"/>
    <property type="match status" value="1"/>
</dbReference>
<evidence type="ECO:0000256" key="2">
    <source>
        <dbReference type="ARBA" id="ARBA00023002"/>
    </source>
</evidence>
<keyword evidence="4" id="KW-0812">Transmembrane</keyword>
<evidence type="ECO:0008006" key="9">
    <source>
        <dbReference type="Google" id="ProtNLM"/>
    </source>
</evidence>
<comment type="similarity">
    <text evidence="1">Belongs to the 3-hydroxyacyl-CoA dehydrogenase family.</text>
</comment>
<evidence type="ECO:0000256" key="1">
    <source>
        <dbReference type="ARBA" id="ARBA00009463"/>
    </source>
</evidence>
<dbReference type="InterPro" id="IPR006180">
    <property type="entry name" value="3-OHacyl-CoA_DH_CS"/>
</dbReference>
<dbReference type="Gene3D" id="1.10.1040.10">
    <property type="entry name" value="N-(1-d-carboxylethyl)-l-norvaline Dehydrogenase, domain 2"/>
    <property type="match status" value="1"/>
</dbReference>
<dbReference type="InterPro" id="IPR008927">
    <property type="entry name" value="6-PGluconate_DH-like_C_sf"/>
</dbReference>
<name>A0A4U0VG18_9PEZI</name>
<dbReference type="PANTHER" id="PTHR48075:SF5">
    <property type="entry name" value="3-HYDROXYBUTYRYL-COA DEHYDROGENASE"/>
    <property type="match status" value="1"/>
</dbReference>
<dbReference type="AlphaFoldDB" id="A0A4U0VG18"/>
<dbReference type="InterPro" id="IPR013328">
    <property type="entry name" value="6PGD_dom2"/>
</dbReference>
<organism evidence="7 8">
    <name type="scientific">Friedmanniomyces endolithicus</name>
    <dbReference type="NCBI Taxonomy" id="329885"/>
    <lineage>
        <taxon>Eukaryota</taxon>
        <taxon>Fungi</taxon>
        <taxon>Dikarya</taxon>
        <taxon>Ascomycota</taxon>
        <taxon>Pezizomycotina</taxon>
        <taxon>Dothideomycetes</taxon>
        <taxon>Dothideomycetidae</taxon>
        <taxon>Mycosphaerellales</taxon>
        <taxon>Teratosphaeriaceae</taxon>
        <taxon>Friedmanniomyces</taxon>
    </lineage>
</organism>
<dbReference type="GO" id="GO:0070403">
    <property type="term" value="F:NAD+ binding"/>
    <property type="evidence" value="ECO:0007669"/>
    <property type="project" value="InterPro"/>
</dbReference>
<evidence type="ECO:0000313" key="8">
    <source>
        <dbReference type="Proteomes" id="UP000310066"/>
    </source>
</evidence>
<feature type="transmembrane region" description="Helical" evidence="4">
    <location>
        <begin position="613"/>
        <end position="633"/>
    </location>
</feature>
<keyword evidence="4" id="KW-1133">Transmembrane helix</keyword>
<dbReference type="InterPro" id="IPR036291">
    <property type="entry name" value="NAD(P)-bd_dom_sf"/>
</dbReference>
<dbReference type="SUPFAM" id="SSF51735">
    <property type="entry name" value="NAD(P)-binding Rossmann-fold domains"/>
    <property type="match status" value="1"/>
</dbReference>
<feature type="transmembrane region" description="Helical" evidence="4">
    <location>
        <begin position="413"/>
        <end position="436"/>
    </location>
</feature>
<feature type="compositionally biased region" description="Polar residues" evidence="3">
    <location>
        <begin position="492"/>
        <end position="506"/>
    </location>
</feature>
<dbReference type="InterPro" id="IPR006176">
    <property type="entry name" value="3-OHacyl-CoA_DH_NAD-bd"/>
</dbReference>
<feature type="transmembrane region" description="Helical" evidence="4">
    <location>
        <begin position="571"/>
        <end position="593"/>
    </location>
</feature>
<sequence>MMSIDKLLAKDVSKQRITQSEADETRSRLTATTKIDDLSTVDMVIEAVPEIVALKKTIFAQLAQICPPHAILATNTSSISITQIARATQPPSVDPTDLSAASRVISTHFMNPVPIQKGVEIISGLQTSPATLATALAFCQRMGKIPSQSADSPGFLANRILMPYINEAIICLETGVGKESDIDEIMKNGTNVPMGPLQLADFIGLDTCLSIMEVLHGQLGDSKYRPAVRLRLMVEAGWVGKKCGRGTAFNPEREPLRDHPSLQLAPSTVRGPFHFLNPTQAHYRHEQPATSKPTSSHDDSDDAEQQGTPEVTGPSSGVAYKWTSRNNRKGRHTLVVKPSLAGANQGSSGPPPKDGVRQVMSGVLKMFTYYPFWDVSWLVAYVFTIGSIVWVINAFFSLLPLTNPSTTFSGETLYGGGITAFIGATIFEFGSVLLMLEAFNENRSGCFGWALEQVYESHVEQQGGNRLAPSDDCTHHHVNKRNLVGKPANADSAPTNEKTAPASTYRSPPPGASSWVWWPSYHELTTHHLHDLGFLACSAQMFGASVFWISGFTALPGIYNVISNTTRVLNGVYWVPQVVGGSGFIVSGTLFMIETQKQWYRPALRELGWHIGLWNLIGGLGFTLCPIFGFGTVEWRVLQASVSTFWGEYTRTKGSWAFLIGSLIQLYESVAKHPVEKMKES</sequence>